<dbReference type="PANTHER" id="PTHR43135:SF3">
    <property type="entry name" value="ALPHA-D-RIBOSE 1-METHYLPHOSPHONATE 5-TRIPHOSPHATE DIPHOSPHATASE"/>
    <property type="match status" value="1"/>
</dbReference>
<comment type="caution">
    <text evidence="2">The sequence shown here is derived from an EMBL/GenBank/DDBJ whole genome shotgun (WGS) entry which is preliminary data.</text>
</comment>
<dbReference type="InterPro" id="IPR032466">
    <property type="entry name" value="Metal_Hydrolase"/>
</dbReference>
<name>A0A5S4ZPI4_9FIRM</name>
<dbReference type="InterPro" id="IPR011059">
    <property type="entry name" value="Metal-dep_hydrolase_composite"/>
</dbReference>
<dbReference type="RefSeq" id="WP_166512247.1">
    <property type="nucleotide sequence ID" value="NZ_VNHM01000013.1"/>
</dbReference>
<dbReference type="Gene3D" id="3.20.20.140">
    <property type="entry name" value="Metal-dependent hydrolases"/>
    <property type="match status" value="1"/>
</dbReference>
<sequence length="406" mass="43907">MQLIKIDKTQNYIINTGTIAGDMEGTSGGPTNPGPLSIYLEEGRIAAITGTKDDPYRFKQPNRQTTFLDLGSLTILPPLADCHVHLALDGLDFATARRRWEQPGELHTQISTQLWDTVRHGILAVRDGGDRPGIALRYRELVASGELTGPVIRASGWALRKPRKYGSFLGRGVPAEMLDSALGQLARHGVDQIKVLVSGVVSFKEYSRVGPVQYTYEELSAIVQGARNLGLGVMAHASSDEAVALAVKAGVNTVEHGYFLSRDTLKLMAEKQVAWIPTVVPVAAQLTSLHPAPNQDNYVIAKTVDRQLAMINEARNLGVTLGVGTDSGASGVRHGYSYRQELALYRQAGLTPEEIIRCATINSARVLGLNWGRIAPGNPAAMIAVSGDPLGDINNLRNIEYVFQPV</sequence>
<keyword evidence="3" id="KW-1185">Reference proteome</keyword>
<reference evidence="2 3" key="1">
    <citation type="submission" date="2019-07" db="EMBL/GenBank/DDBJ databases">
        <title>Genomic Encyclopedia of Type Strains, Phase I: the one thousand microbial genomes (KMG-I) project.</title>
        <authorList>
            <person name="Kyrpides N."/>
        </authorList>
    </citation>
    <scope>NUCLEOTIDE SEQUENCE [LARGE SCALE GENOMIC DNA]</scope>
    <source>
        <strain evidence="2 3">DSM 6562</strain>
    </source>
</reference>
<feature type="domain" description="Amidohydrolase-related" evidence="1">
    <location>
        <begin position="74"/>
        <end position="397"/>
    </location>
</feature>
<dbReference type="SUPFAM" id="SSF51556">
    <property type="entry name" value="Metallo-dependent hydrolases"/>
    <property type="match status" value="1"/>
</dbReference>
<organism evidence="2 3">
    <name type="scientific">Desulfallas thermosapovorans DSM 6562</name>
    <dbReference type="NCBI Taxonomy" id="1121431"/>
    <lineage>
        <taxon>Bacteria</taxon>
        <taxon>Bacillati</taxon>
        <taxon>Bacillota</taxon>
        <taxon>Clostridia</taxon>
        <taxon>Eubacteriales</taxon>
        <taxon>Desulfallaceae</taxon>
        <taxon>Desulfallas</taxon>
    </lineage>
</organism>
<gene>
    <name evidence="2" type="ORF">LX24_02266</name>
</gene>
<dbReference type="InterPro" id="IPR006680">
    <property type="entry name" value="Amidohydro-rel"/>
</dbReference>
<dbReference type="SUPFAM" id="SSF51338">
    <property type="entry name" value="Composite domain of metallo-dependent hydrolases"/>
    <property type="match status" value="1"/>
</dbReference>
<dbReference type="InterPro" id="IPR051781">
    <property type="entry name" value="Metallo-dep_Hydrolase"/>
</dbReference>
<protein>
    <submittedName>
        <fullName evidence="2">Imidazolonepropionase-like amidohydrolase</fullName>
    </submittedName>
</protein>
<dbReference type="Pfam" id="PF01979">
    <property type="entry name" value="Amidohydro_1"/>
    <property type="match status" value="1"/>
</dbReference>
<dbReference type="PANTHER" id="PTHR43135">
    <property type="entry name" value="ALPHA-D-RIBOSE 1-METHYLPHOSPHONATE 5-TRIPHOSPHATE DIPHOSPHATASE"/>
    <property type="match status" value="1"/>
</dbReference>
<dbReference type="EMBL" id="VNHM01000013">
    <property type="protein sequence ID" value="TYO94609.1"/>
    <property type="molecule type" value="Genomic_DNA"/>
</dbReference>
<dbReference type="Gene3D" id="2.30.40.10">
    <property type="entry name" value="Urease, subunit C, domain 1"/>
    <property type="match status" value="1"/>
</dbReference>
<dbReference type="Proteomes" id="UP000323166">
    <property type="component" value="Unassembled WGS sequence"/>
</dbReference>
<dbReference type="AlphaFoldDB" id="A0A5S4ZPI4"/>
<evidence type="ECO:0000259" key="1">
    <source>
        <dbReference type="Pfam" id="PF01979"/>
    </source>
</evidence>
<keyword evidence="2" id="KW-0378">Hydrolase</keyword>
<accession>A0A5S4ZPI4</accession>
<evidence type="ECO:0000313" key="3">
    <source>
        <dbReference type="Proteomes" id="UP000323166"/>
    </source>
</evidence>
<evidence type="ECO:0000313" key="2">
    <source>
        <dbReference type="EMBL" id="TYO94609.1"/>
    </source>
</evidence>
<dbReference type="GO" id="GO:0016810">
    <property type="term" value="F:hydrolase activity, acting on carbon-nitrogen (but not peptide) bonds"/>
    <property type="evidence" value="ECO:0007669"/>
    <property type="project" value="InterPro"/>
</dbReference>
<proteinExistence type="predicted"/>